<sequence length="174" mass="20638">MIDIIIIVLFLYGIIRGYKKGLIKSLLNFINFFISSIISFMLTRRIFLLIASTINIDDIVKNNDFFSKNINLSENQMKIILFFIFFISVKFIIRIIFRLLNKISKLPLINISNSFLGGILGFLQVYIVLLIFIYIIMTFKVNEILYYEINKSMLSNFIYYKTSDIIEYCFEYFI</sequence>
<feature type="transmembrane region" description="Helical" evidence="5">
    <location>
        <begin position="21"/>
        <end position="42"/>
    </location>
</feature>
<protein>
    <submittedName>
        <fullName evidence="6">CvpA family protein</fullName>
    </submittedName>
</protein>
<name>A0ABR5TMV0_9BACL</name>
<dbReference type="PANTHER" id="PTHR37306:SF1">
    <property type="entry name" value="COLICIN V PRODUCTION PROTEIN"/>
    <property type="match status" value="1"/>
</dbReference>
<evidence type="ECO:0000256" key="3">
    <source>
        <dbReference type="ARBA" id="ARBA00022989"/>
    </source>
</evidence>
<reference evidence="6 7" key="1">
    <citation type="submission" date="2016-01" db="EMBL/GenBank/DDBJ databases">
        <authorList>
            <person name="Mitreva M."/>
            <person name="Pepin K.H."/>
            <person name="Mihindukulasuriya K.A."/>
            <person name="Fulton R."/>
            <person name="Fronick C."/>
            <person name="O'Laughlin M."/>
            <person name="Miner T."/>
            <person name="Herter B."/>
            <person name="Rosa B.A."/>
            <person name="Cordes M."/>
            <person name="Tomlinson C."/>
            <person name="Wollam A."/>
            <person name="Palsikar V.B."/>
            <person name="Mardis E.R."/>
            <person name="Wilson R.K."/>
        </authorList>
    </citation>
    <scope>NUCLEOTIDE SEQUENCE [LARGE SCALE GENOMIC DNA]</scope>
    <source>
        <strain evidence="6 7">KA00071</strain>
    </source>
</reference>
<dbReference type="Proteomes" id="UP000070467">
    <property type="component" value="Unassembled WGS sequence"/>
</dbReference>
<keyword evidence="7" id="KW-1185">Reference proteome</keyword>
<dbReference type="RefSeq" id="WP_066129403.1">
    <property type="nucleotide sequence ID" value="NZ_KQ959861.1"/>
</dbReference>
<evidence type="ECO:0000256" key="4">
    <source>
        <dbReference type="ARBA" id="ARBA00023136"/>
    </source>
</evidence>
<keyword evidence="4 5" id="KW-0472">Membrane</keyword>
<dbReference type="InterPro" id="IPR003825">
    <property type="entry name" value="Colicin-V_CvpA"/>
</dbReference>
<evidence type="ECO:0000256" key="5">
    <source>
        <dbReference type="SAM" id="Phobius"/>
    </source>
</evidence>
<comment type="caution">
    <text evidence="6">The sequence shown here is derived from an EMBL/GenBank/DDBJ whole genome shotgun (WGS) entry which is preliminary data.</text>
</comment>
<dbReference type="EMBL" id="LSDB01000008">
    <property type="protein sequence ID" value="KXB58659.1"/>
    <property type="molecule type" value="Genomic_DNA"/>
</dbReference>
<proteinExistence type="predicted"/>
<evidence type="ECO:0000313" key="7">
    <source>
        <dbReference type="Proteomes" id="UP000070467"/>
    </source>
</evidence>
<comment type="subcellular location">
    <subcellularLocation>
        <location evidence="1">Membrane</location>
        <topology evidence="1">Multi-pass membrane protein</topology>
    </subcellularLocation>
</comment>
<feature type="transmembrane region" description="Helical" evidence="5">
    <location>
        <begin position="79"/>
        <end position="97"/>
    </location>
</feature>
<keyword evidence="3 5" id="KW-1133">Transmembrane helix</keyword>
<evidence type="ECO:0000256" key="1">
    <source>
        <dbReference type="ARBA" id="ARBA00004141"/>
    </source>
</evidence>
<dbReference type="Pfam" id="PF02674">
    <property type="entry name" value="Colicin_V"/>
    <property type="match status" value="1"/>
</dbReference>
<evidence type="ECO:0000313" key="6">
    <source>
        <dbReference type="EMBL" id="KXB58659.1"/>
    </source>
</evidence>
<organism evidence="6 7">
    <name type="scientific">Gemelliphila asaccharolytica</name>
    <dbReference type="NCBI Taxonomy" id="502393"/>
    <lineage>
        <taxon>Bacteria</taxon>
        <taxon>Bacillati</taxon>
        <taxon>Bacillota</taxon>
        <taxon>Bacilli</taxon>
        <taxon>Bacillales</taxon>
        <taxon>Gemellaceae</taxon>
        <taxon>Gemelliphila</taxon>
    </lineage>
</organism>
<evidence type="ECO:0000256" key="2">
    <source>
        <dbReference type="ARBA" id="ARBA00022692"/>
    </source>
</evidence>
<keyword evidence="2 5" id="KW-0812">Transmembrane</keyword>
<feature type="transmembrane region" description="Helical" evidence="5">
    <location>
        <begin position="118"/>
        <end position="137"/>
    </location>
</feature>
<dbReference type="PANTHER" id="PTHR37306">
    <property type="entry name" value="COLICIN V PRODUCTION PROTEIN"/>
    <property type="match status" value="1"/>
</dbReference>
<gene>
    <name evidence="6" type="ORF">HMPREF1871_00425</name>
</gene>
<accession>A0ABR5TMV0</accession>